<accession>A0A6A2YEB7</accession>
<proteinExistence type="predicted"/>
<keyword evidence="4" id="KW-1185">Reference proteome</keyword>
<dbReference type="Proteomes" id="UP000436088">
    <property type="component" value="Unassembled WGS sequence"/>
</dbReference>
<dbReference type="EMBL" id="VEPZ02001444">
    <property type="protein sequence ID" value="KAE8672507.1"/>
    <property type="molecule type" value="Genomic_DNA"/>
</dbReference>
<feature type="region of interest" description="Disordered" evidence="1">
    <location>
        <begin position="179"/>
        <end position="227"/>
    </location>
</feature>
<keyword evidence="2" id="KW-1133">Transmembrane helix</keyword>
<comment type="caution">
    <text evidence="3">The sequence shown here is derived from an EMBL/GenBank/DDBJ whole genome shotgun (WGS) entry which is preliminary data.</text>
</comment>
<feature type="compositionally biased region" description="Polar residues" evidence="1">
    <location>
        <begin position="190"/>
        <end position="208"/>
    </location>
</feature>
<evidence type="ECO:0000313" key="3">
    <source>
        <dbReference type="EMBL" id="KAE8672507.1"/>
    </source>
</evidence>
<feature type="compositionally biased region" description="Basic and acidic residues" evidence="1">
    <location>
        <begin position="209"/>
        <end position="218"/>
    </location>
</feature>
<keyword evidence="2" id="KW-0812">Transmembrane</keyword>
<evidence type="ECO:0000256" key="2">
    <source>
        <dbReference type="SAM" id="Phobius"/>
    </source>
</evidence>
<evidence type="ECO:0000313" key="4">
    <source>
        <dbReference type="Proteomes" id="UP000436088"/>
    </source>
</evidence>
<evidence type="ECO:0000256" key="1">
    <source>
        <dbReference type="SAM" id="MobiDB-lite"/>
    </source>
</evidence>
<feature type="region of interest" description="Disordered" evidence="1">
    <location>
        <begin position="269"/>
        <end position="291"/>
    </location>
</feature>
<name>A0A6A2YEB7_HIBSY</name>
<protein>
    <submittedName>
        <fullName evidence="3">Uncharacterized protein</fullName>
    </submittedName>
</protein>
<reference evidence="3" key="1">
    <citation type="submission" date="2019-09" db="EMBL/GenBank/DDBJ databases">
        <title>Draft genome information of white flower Hibiscus syriacus.</title>
        <authorList>
            <person name="Kim Y.-M."/>
        </authorList>
    </citation>
    <scope>NUCLEOTIDE SEQUENCE [LARGE SCALE GENOMIC DNA]</scope>
    <source>
        <strain evidence="3">YM2019G1</strain>
    </source>
</reference>
<feature type="compositionally biased region" description="Polar residues" evidence="1">
    <location>
        <begin position="274"/>
        <end position="287"/>
    </location>
</feature>
<keyword evidence="2" id="KW-0472">Membrane</keyword>
<dbReference type="AlphaFoldDB" id="A0A6A2YEB7"/>
<organism evidence="3 4">
    <name type="scientific">Hibiscus syriacus</name>
    <name type="common">Rose of Sharon</name>
    <dbReference type="NCBI Taxonomy" id="106335"/>
    <lineage>
        <taxon>Eukaryota</taxon>
        <taxon>Viridiplantae</taxon>
        <taxon>Streptophyta</taxon>
        <taxon>Embryophyta</taxon>
        <taxon>Tracheophyta</taxon>
        <taxon>Spermatophyta</taxon>
        <taxon>Magnoliopsida</taxon>
        <taxon>eudicotyledons</taxon>
        <taxon>Gunneridae</taxon>
        <taxon>Pentapetalae</taxon>
        <taxon>rosids</taxon>
        <taxon>malvids</taxon>
        <taxon>Malvales</taxon>
        <taxon>Malvaceae</taxon>
        <taxon>Malvoideae</taxon>
        <taxon>Hibiscus</taxon>
    </lineage>
</organism>
<sequence>MRESKFKGFHMYSSFSIPIFGVLLISILSKNIESKETARSSSKVVERCVDSISCAGRDGDGNIDFSYCNKDLDCNSSSHSSVSVCSLGSGKVPSSQKLNFKSVVGGRSEISPKIYPKLEEDTEGSSENPLDKNGDWLCEECKLVEETENKKQGLDAEGKMENKLISSTPILSKRHIGNLEGASAPKRQVVNGSPRSLSPNGVSSLSRESSFKNLDKGKVRPSPQISLGNHSGSLLKCSSFNTLNSNSKVKLVMRSISEYRIGSYNSGPERGLEVSTTSVPPASNSRLSPLPLEPTGFSCDHGETIDIPLDTASGGSHNQDLNKKVQAKEAELKSLLLVGSEAERRGSDKSRYYNMDQRRRSTKSLCIPVSPTVIETLYASKPYRQLLLKMVAKFRCTNDF</sequence>
<feature type="transmembrane region" description="Helical" evidence="2">
    <location>
        <begin position="12"/>
        <end position="29"/>
    </location>
</feature>
<gene>
    <name evidence="3" type="ORF">F3Y22_tig00111840pilonHSYRG00012</name>
</gene>